<protein>
    <submittedName>
        <fullName evidence="1">Uncharacterized protein</fullName>
    </submittedName>
</protein>
<reference evidence="1 2" key="1">
    <citation type="submission" date="2020-08" db="EMBL/GenBank/DDBJ databases">
        <title>A Genomic Blueprint of the Chicken Gut Microbiome.</title>
        <authorList>
            <person name="Gilroy R."/>
            <person name="Ravi A."/>
            <person name="Getino M."/>
            <person name="Pursley I."/>
            <person name="Horton D.L."/>
            <person name="Alikhan N.-F."/>
            <person name="Baker D."/>
            <person name="Gharbi K."/>
            <person name="Hall N."/>
            <person name="Watson M."/>
            <person name="Adriaenssens E.M."/>
            <person name="Foster-Nyarko E."/>
            <person name="Jarju S."/>
            <person name="Secka A."/>
            <person name="Antonio M."/>
            <person name="Oren A."/>
            <person name="Chaudhuri R."/>
            <person name="La Ragione R.M."/>
            <person name="Hildebrand F."/>
            <person name="Pallen M.J."/>
        </authorList>
    </citation>
    <scope>NUCLEOTIDE SEQUENCE [LARGE SCALE GENOMIC DNA]</scope>
    <source>
        <strain evidence="1 2">Re57</strain>
    </source>
</reference>
<sequence length="78" mass="8038">MKIDSCKASKLVDAYGNAKDASGLAGLLGAKWWPAGVVAGVFYGWAWKNQSAVKKCASKGTGIKFKEVGGVVTGCTAQ</sequence>
<dbReference type="EMBL" id="JACSPY010000008">
    <property type="protein sequence ID" value="MBD8020983.1"/>
    <property type="molecule type" value="Genomic_DNA"/>
</dbReference>
<gene>
    <name evidence="1" type="ORF">H9634_09350</name>
</gene>
<organism evidence="1 2">
    <name type="scientific">Brevibacterium gallinarum</name>
    <dbReference type="NCBI Taxonomy" id="2762220"/>
    <lineage>
        <taxon>Bacteria</taxon>
        <taxon>Bacillati</taxon>
        <taxon>Actinomycetota</taxon>
        <taxon>Actinomycetes</taxon>
        <taxon>Micrococcales</taxon>
        <taxon>Brevibacteriaceae</taxon>
        <taxon>Brevibacterium</taxon>
    </lineage>
</organism>
<name>A0ABR8WVP2_9MICO</name>
<evidence type="ECO:0000313" key="2">
    <source>
        <dbReference type="Proteomes" id="UP000651517"/>
    </source>
</evidence>
<accession>A0ABR8WVP2</accession>
<dbReference type="RefSeq" id="WP_191726406.1">
    <property type="nucleotide sequence ID" value="NZ_JACSPY010000008.1"/>
</dbReference>
<evidence type="ECO:0000313" key="1">
    <source>
        <dbReference type="EMBL" id="MBD8020983.1"/>
    </source>
</evidence>
<proteinExistence type="predicted"/>
<keyword evidence="2" id="KW-1185">Reference proteome</keyword>
<dbReference type="Proteomes" id="UP000651517">
    <property type="component" value="Unassembled WGS sequence"/>
</dbReference>
<comment type="caution">
    <text evidence="1">The sequence shown here is derived from an EMBL/GenBank/DDBJ whole genome shotgun (WGS) entry which is preliminary data.</text>
</comment>